<dbReference type="Proteomes" id="UP000515291">
    <property type="component" value="Chromosome"/>
</dbReference>
<dbReference type="EMBL" id="CP050292">
    <property type="protein sequence ID" value="QND70392.1"/>
    <property type="molecule type" value="Genomic_DNA"/>
</dbReference>
<accession>A0A7G6TUG0</accession>
<organism evidence="1 2">
    <name type="scientific">Tardiphaga robiniae</name>
    <dbReference type="NCBI Taxonomy" id="943830"/>
    <lineage>
        <taxon>Bacteria</taxon>
        <taxon>Pseudomonadati</taxon>
        <taxon>Pseudomonadota</taxon>
        <taxon>Alphaproteobacteria</taxon>
        <taxon>Hyphomicrobiales</taxon>
        <taxon>Nitrobacteraceae</taxon>
        <taxon>Tardiphaga</taxon>
    </lineage>
</organism>
<dbReference type="AlphaFoldDB" id="A0A7G6TUG0"/>
<evidence type="ECO:0000313" key="2">
    <source>
        <dbReference type="Proteomes" id="UP000515291"/>
    </source>
</evidence>
<dbReference type="KEGG" id="trb:HB776_03395"/>
<dbReference type="RefSeq" id="WP_184515096.1">
    <property type="nucleotide sequence ID" value="NZ_CP050292.1"/>
</dbReference>
<gene>
    <name evidence="1" type="ORF">HB776_03395</name>
</gene>
<protein>
    <submittedName>
        <fullName evidence="1">Uncharacterized protein</fullName>
    </submittedName>
</protein>
<name>A0A7G6TUG0_9BRAD</name>
<sequence>MRKSKAKRLSEQADYQRAYRMQQKALRKPSRDDVARVALHLMIGEALKPNHDGELDEWCAALVSRLADQGFDRDAAHRRVDELIERYADGWAFQRKPHLDLPQGGLMRSQGHRFPPLLR</sequence>
<evidence type="ECO:0000313" key="1">
    <source>
        <dbReference type="EMBL" id="QND70392.1"/>
    </source>
</evidence>
<proteinExistence type="predicted"/>
<reference evidence="2" key="1">
    <citation type="journal article" date="2020" name="Mol. Plant Microbe">
        <title>Rhizobial microsymbionts of the narrowly endemic Oxytropis species growing in Kamchatka are characterized by significant genetic diversity and possess a set of genes that are associated with T3SS and T6SS secretion systems and can affect the development of symbiosis.</title>
        <authorList>
            <person name="Safronova V."/>
            <person name="Guro P."/>
            <person name="Sazanova A."/>
            <person name="Kuznetsova I."/>
            <person name="Belimov A."/>
            <person name="Yakubov V."/>
            <person name="Chirak E."/>
            <person name="Afonin A."/>
            <person name="Gogolev Y."/>
            <person name="Andronov E."/>
            <person name="Tikhonovich I."/>
        </authorList>
    </citation>
    <scope>NUCLEOTIDE SEQUENCE [LARGE SCALE GENOMIC DNA]</scope>
    <source>
        <strain evidence="2">581</strain>
    </source>
</reference>